<dbReference type="InterPro" id="IPR007029">
    <property type="entry name" value="YHS_dom"/>
</dbReference>
<name>A0A133U6H5_9EURY</name>
<dbReference type="InterPro" id="IPR011017">
    <property type="entry name" value="TRASH_dom"/>
</dbReference>
<evidence type="ECO:0000313" key="4">
    <source>
        <dbReference type="Proteomes" id="UP000070163"/>
    </source>
</evidence>
<dbReference type="GO" id="GO:0016491">
    <property type="term" value="F:oxidoreductase activity"/>
    <property type="evidence" value="ECO:0007669"/>
    <property type="project" value="InterPro"/>
</dbReference>
<dbReference type="SMART" id="SM00746">
    <property type="entry name" value="TRASH"/>
    <property type="match status" value="1"/>
</dbReference>
<evidence type="ECO:0000259" key="2">
    <source>
        <dbReference type="SMART" id="SM00746"/>
    </source>
</evidence>
<feature type="region of interest" description="Disordered" evidence="1">
    <location>
        <begin position="1"/>
        <end position="20"/>
    </location>
</feature>
<reference evidence="3 4" key="1">
    <citation type="journal article" date="2016" name="Sci. Rep.">
        <title>Metabolic traits of an uncultured archaeal lineage -MSBL1- from brine pools of the Red Sea.</title>
        <authorList>
            <person name="Mwirichia R."/>
            <person name="Alam I."/>
            <person name="Rashid M."/>
            <person name="Vinu M."/>
            <person name="Ba-Alawi W."/>
            <person name="Anthony Kamau A."/>
            <person name="Kamanda Ngugi D."/>
            <person name="Goker M."/>
            <person name="Klenk H.P."/>
            <person name="Bajic V."/>
            <person name="Stingl U."/>
        </authorList>
    </citation>
    <scope>NUCLEOTIDE SEQUENCE [LARGE SCALE GENOMIC DNA]</scope>
    <source>
        <strain evidence="3">SCGC-AAA259A05</strain>
    </source>
</reference>
<dbReference type="AlphaFoldDB" id="A0A133U6H5"/>
<comment type="caution">
    <text evidence="3">The sequence shown here is derived from an EMBL/GenBank/DDBJ whole genome shotgun (WGS) entry which is preliminary data.</text>
</comment>
<dbReference type="InterPro" id="IPR009078">
    <property type="entry name" value="Ferritin-like_SF"/>
</dbReference>
<proteinExistence type="predicted"/>
<sequence>MATDPVCGMEVDPEEAPAETEHEGETIYFCCSVCKEKFEENPEKFM</sequence>
<organism evidence="3 4">
    <name type="scientific">candidate division MSBL1 archaeon SCGC-AAA259A05</name>
    <dbReference type="NCBI Taxonomy" id="1698259"/>
    <lineage>
        <taxon>Archaea</taxon>
        <taxon>Methanobacteriati</taxon>
        <taxon>Methanobacteriota</taxon>
        <taxon>candidate division MSBL1</taxon>
    </lineage>
</organism>
<evidence type="ECO:0000313" key="3">
    <source>
        <dbReference type="EMBL" id="KXA89777.1"/>
    </source>
</evidence>
<protein>
    <submittedName>
        <fullName evidence="3">Copper-transporting ATPase</fullName>
    </submittedName>
</protein>
<keyword evidence="4" id="KW-1185">Reference proteome</keyword>
<feature type="domain" description="TRASH" evidence="2">
    <location>
        <begin position="4"/>
        <end position="42"/>
    </location>
</feature>
<dbReference type="SUPFAM" id="SSF47240">
    <property type="entry name" value="Ferritin-like"/>
    <property type="match status" value="1"/>
</dbReference>
<accession>A0A133U6H5</accession>
<dbReference type="Pfam" id="PF04945">
    <property type="entry name" value="YHS"/>
    <property type="match status" value="1"/>
</dbReference>
<dbReference type="Proteomes" id="UP000070163">
    <property type="component" value="Unassembled WGS sequence"/>
</dbReference>
<gene>
    <name evidence="3" type="ORF">AKJ57_04900</name>
</gene>
<evidence type="ECO:0000256" key="1">
    <source>
        <dbReference type="SAM" id="MobiDB-lite"/>
    </source>
</evidence>
<dbReference type="EMBL" id="LHXJ01000065">
    <property type="protein sequence ID" value="KXA89777.1"/>
    <property type="molecule type" value="Genomic_DNA"/>
</dbReference>
<dbReference type="InterPro" id="IPR012348">
    <property type="entry name" value="RNR-like"/>
</dbReference>
<dbReference type="Gene3D" id="1.10.620.20">
    <property type="entry name" value="Ribonucleotide Reductase, subunit A"/>
    <property type="match status" value="1"/>
</dbReference>